<feature type="transmembrane region" description="Helical" evidence="1">
    <location>
        <begin position="49"/>
        <end position="69"/>
    </location>
</feature>
<accession>A0A1I2H980</accession>
<dbReference type="PANTHER" id="PTHR37305">
    <property type="entry name" value="INTEGRAL MEMBRANE PROTEIN-RELATED"/>
    <property type="match status" value="1"/>
</dbReference>
<reference evidence="3" key="1">
    <citation type="submission" date="2016-10" db="EMBL/GenBank/DDBJ databases">
        <authorList>
            <person name="Varghese N."/>
            <person name="Submissions S."/>
        </authorList>
    </citation>
    <scope>NUCLEOTIDE SEQUENCE [LARGE SCALE GENOMIC DNA]</scope>
    <source>
        <strain evidence="3">CGMCC 1.10223</strain>
    </source>
</reference>
<feature type="transmembrane region" description="Helical" evidence="1">
    <location>
        <begin position="98"/>
        <end position="122"/>
    </location>
</feature>
<keyword evidence="1" id="KW-0812">Transmembrane</keyword>
<proteinExistence type="predicted"/>
<keyword evidence="1" id="KW-1133">Transmembrane helix</keyword>
<dbReference type="Proteomes" id="UP000183410">
    <property type="component" value="Unassembled WGS sequence"/>
</dbReference>
<feature type="transmembrane region" description="Helical" evidence="1">
    <location>
        <begin position="20"/>
        <end position="37"/>
    </location>
</feature>
<dbReference type="EMBL" id="FONN01000021">
    <property type="protein sequence ID" value="SFF26222.1"/>
    <property type="molecule type" value="Genomic_DNA"/>
</dbReference>
<keyword evidence="3" id="KW-1185">Reference proteome</keyword>
<dbReference type="AlphaFoldDB" id="A0A1I2H980"/>
<feature type="transmembrane region" description="Helical" evidence="1">
    <location>
        <begin position="162"/>
        <end position="190"/>
    </location>
</feature>
<feature type="transmembrane region" description="Helical" evidence="1">
    <location>
        <begin position="134"/>
        <end position="155"/>
    </location>
</feature>
<dbReference type="PANTHER" id="PTHR37305:SF1">
    <property type="entry name" value="MEMBRANE PROTEIN"/>
    <property type="match status" value="1"/>
</dbReference>
<dbReference type="Pfam" id="PF12730">
    <property type="entry name" value="ABC2_membrane_4"/>
    <property type="match status" value="1"/>
</dbReference>
<protein>
    <submittedName>
        <fullName evidence="2">ABC-2 type transport system permease protein</fullName>
    </submittedName>
</protein>
<feature type="transmembrane region" description="Helical" evidence="1">
    <location>
        <begin position="210"/>
        <end position="230"/>
    </location>
</feature>
<evidence type="ECO:0000256" key="1">
    <source>
        <dbReference type="SAM" id="Phobius"/>
    </source>
</evidence>
<dbReference type="OrthoDB" id="4336274at2"/>
<sequence>MRRLLTACSVEIYKLRRSFVLWGTLLFIMFIITLFLGQPDWPSFFEKIAFLYASVFGLMGFGLITSWTFGREYSDRTLKDLLILPISRGNIAIAKYNAIVFWCFVMMLISFAYAVILGFVFGLPGFSFASVQHYLFLILTIGALHLLISAPLALLACISRGYLVPIGFAFTTLMLALVFGSTAIGTYLPWSVPALHLQESGVASFPLAGISYFLVFLIGLVGFIGTVKWLQNREQR</sequence>
<keyword evidence="1" id="KW-0472">Membrane</keyword>
<name>A0A1I2H980_9BACL</name>
<evidence type="ECO:0000313" key="2">
    <source>
        <dbReference type="EMBL" id="SFF26222.1"/>
    </source>
</evidence>
<gene>
    <name evidence="2" type="ORF">SAMN04487969_12125</name>
</gene>
<organism evidence="2 3">
    <name type="scientific">Paenibacillus algorifonticola</name>
    <dbReference type="NCBI Taxonomy" id="684063"/>
    <lineage>
        <taxon>Bacteria</taxon>
        <taxon>Bacillati</taxon>
        <taxon>Bacillota</taxon>
        <taxon>Bacilli</taxon>
        <taxon>Bacillales</taxon>
        <taxon>Paenibacillaceae</taxon>
        <taxon>Paenibacillus</taxon>
    </lineage>
</organism>
<dbReference type="RefSeq" id="WP_046229478.1">
    <property type="nucleotide sequence ID" value="NZ_FONN01000021.1"/>
</dbReference>
<evidence type="ECO:0000313" key="3">
    <source>
        <dbReference type="Proteomes" id="UP000183410"/>
    </source>
</evidence>